<accession>C6V431</accession>
<protein>
    <submittedName>
        <fullName evidence="1">Uncharacterized protein</fullName>
    </submittedName>
</protein>
<evidence type="ECO:0000313" key="2">
    <source>
        <dbReference type="Proteomes" id="UP000001627"/>
    </source>
</evidence>
<reference evidence="1 2" key="1">
    <citation type="journal article" date="2009" name="Nucleic Acids Res.">
        <title>Analysis of complete genome sequence of Neorickettsia risticii: causative agent of Potomac horse fever.</title>
        <authorList>
            <person name="Lin M."/>
            <person name="Zhang C."/>
            <person name="Gibson K."/>
            <person name="Rikihisa Y."/>
        </authorList>
    </citation>
    <scope>NUCLEOTIDE SEQUENCE [LARGE SCALE GENOMIC DNA]</scope>
    <source>
        <strain evidence="1 2">Illinois</strain>
    </source>
</reference>
<organism evidence="1 2">
    <name type="scientific">Neorickettsia risticii (strain Illinois)</name>
    <dbReference type="NCBI Taxonomy" id="434131"/>
    <lineage>
        <taxon>Bacteria</taxon>
        <taxon>Pseudomonadati</taxon>
        <taxon>Pseudomonadota</taxon>
        <taxon>Alphaproteobacteria</taxon>
        <taxon>Rickettsiales</taxon>
        <taxon>Anaplasmataceae</taxon>
        <taxon>Neorickettsia</taxon>
    </lineage>
</organism>
<proteinExistence type="predicted"/>
<sequence>MCEKRLLLPRKLRLQVPFSKRLFGNFVLERAELTRFLKGRCY</sequence>
<dbReference type="STRING" id="434131.NRI_0153"/>
<keyword evidence="2" id="KW-1185">Reference proteome</keyword>
<gene>
    <name evidence="1" type="ordered locus">NRI_0153</name>
</gene>
<dbReference type="KEGG" id="nri:NRI_0153"/>
<evidence type="ECO:0000313" key="1">
    <source>
        <dbReference type="EMBL" id="ACT69149.1"/>
    </source>
</evidence>
<dbReference type="Proteomes" id="UP000001627">
    <property type="component" value="Chromosome"/>
</dbReference>
<dbReference type="HOGENOM" id="CLU_3254670_0_0_5"/>
<dbReference type="AlphaFoldDB" id="C6V431"/>
<name>C6V431_NEORI</name>
<dbReference type="EMBL" id="CP001431">
    <property type="protein sequence ID" value="ACT69149.1"/>
    <property type="molecule type" value="Genomic_DNA"/>
</dbReference>